<protein>
    <submittedName>
        <fullName evidence="1">Uncharacterized protein</fullName>
    </submittedName>
</protein>
<sequence>MKRGPNLFIICLVVVAGIYVGVGRNLSNHPQALQNETSTTVATDSELPDMNNTKAEDAIKKEFDSHMFDDVGNTFKTGPDSYIAATGAVVNDREKLFIIQAEAGDEKKAASFFDFALGYFNNTKLKPKYRVDTVVLVDYDFNVEKQMDTRFKQ</sequence>
<keyword evidence="2" id="KW-1185">Reference proteome</keyword>
<comment type="caution">
    <text evidence="1">The sequence shown here is derived from an EMBL/GenBank/DDBJ whole genome shotgun (WGS) entry which is preliminary data.</text>
</comment>
<dbReference type="EMBL" id="JAUHTR010000008">
    <property type="protein sequence ID" value="MDN4525913.1"/>
    <property type="molecule type" value="Genomic_DNA"/>
</dbReference>
<evidence type="ECO:0000313" key="2">
    <source>
        <dbReference type="Proteomes" id="UP001172721"/>
    </source>
</evidence>
<reference evidence="1" key="1">
    <citation type="submission" date="2023-07" db="EMBL/GenBank/DDBJ databases">
        <title>Fictibacillus sp. isolated from freshwater pond.</title>
        <authorList>
            <person name="Kirdat K."/>
            <person name="Bhat A."/>
            <person name="Mourya A."/>
            <person name="Yadav A."/>
        </authorList>
    </citation>
    <scope>NUCLEOTIDE SEQUENCE</scope>
    <source>
        <strain evidence="1">NE201</strain>
    </source>
</reference>
<name>A0ABT8HYR1_9BACL</name>
<dbReference type="RefSeq" id="WP_301166935.1">
    <property type="nucleotide sequence ID" value="NZ_JAUHTR010000008.1"/>
</dbReference>
<accession>A0ABT8HYR1</accession>
<dbReference type="Proteomes" id="UP001172721">
    <property type="component" value="Unassembled WGS sequence"/>
</dbReference>
<gene>
    <name evidence="1" type="ORF">QYB97_15620</name>
</gene>
<organism evidence="1 2">
    <name type="scientific">Fictibacillus fluitans</name>
    <dbReference type="NCBI Taxonomy" id="3058422"/>
    <lineage>
        <taxon>Bacteria</taxon>
        <taxon>Bacillati</taxon>
        <taxon>Bacillota</taxon>
        <taxon>Bacilli</taxon>
        <taxon>Bacillales</taxon>
        <taxon>Fictibacillaceae</taxon>
        <taxon>Fictibacillus</taxon>
    </lineage>
</organism>
<proteinExistence type="predicted"/>
<evidence type="ECO:0000313" key="1">
    <source>
        <dbReference type="EMBL" id="MDN4525913.1"/>
    </source>
</evidence>